<comment type="caution">
    <text evidence="2">The sequence shown here is derived from an EMBL/GenBank/DDBJ whole genome shotgun (WGS) entry which is preliminary data.</text>
</comment>
<dbReference type="EMBL" id="MU853225">
    <property type="protein sequence ID" value="KAK4125576.1"/>
    <property type="molecule type" value="Genomic_DNA"/>
</dbReference>
<feature type="compositionally biased region" description="Low complexity" evidence="1">
    <location>
        <begin position="67"/>
        <end position="78"/>
    </location>
</feature>
<evidence type="ECO:0000256" key="1">
    <source>
        <dbReference type="SAM" id="MobiDB-lite"/>
    </source>
</evidence>
<evidence type="ECO:0000313" key="3">
    <source>
        <dbReference type="Proteomes" id="UP001302602"/>
    </source>
</evidence>
<dbReference type="RefSeq" id="XP_062649347.1">
    <property type="nucleotide sequence ID" value="XM_062787882.1"/>
</dbReference>
<reference evidence="2" key="2">
    <citation type="submission" date="2023-05" db="EMBL/GenBank/DDBJ databases">
        <authorList>
            <consortium name="Lawrence Berkeley National Laboratory"/>
            <person name="Steindorff A."/>
            <person name="Hensen N."/>
            <person name="Bonometti L."/>
            <person name="Westerberg I."/>
            <person name="Brannstrom I.O."/>
            <person name="Guillou S."/>
            <person name="Cros-Aarteil S."/>
            <person name="Calhoun S."/>
            <person name="Haridas S."/>
            <person name="Kuo A."/>
            <person name="Mondo S."/>
            <person name="Pangilinan J."/>
            <person name="Riley R."/>
            <person name="Labutti K."/>
            <person name="Andreopoulos B."/>
            <person name="Lipzen A."/>
            <person name="Chen C."/>
            <person name="Yanf M."/>
            <person name="Daum C."/>
            <person name="Ng V."/>
            <person name="Clum A."/>
            <person name="Ohm R."/>
            <person name="Martin F."/>
            <person name="Silar P."/>
            <person name="Natvig D."/>
            <person name="Lalanne C."/>
            <person name="Gautier V."/>
            <person name="Ament-Velasquez S.L."/>
            <person name="Kruys A."/>
            <person name="Hutchinson M.I."/>
            <person name="Powell A.J."/>
            <person name="Barry K."/>
            <person name="Miller A.N."/>
            <person name="Grigoriev I.V."/>
            <person name="Debuchy R."/>
            <person name="Gladieux P."/>
            <person name="Thoren M.H."/>
            <person name="Johannesson H."/>
        </authorList>
    </citation>
    <scope>NUCLEOTIDE SEQUENCE</scope>
    <source>
        <strain evidence="2">CBS 731.68</strain>
    </source>
</reference>
<dbReference type="AlphaFoldDB" id="A0AAN6U4A0"/>
<dbReference type="Proteomes" id="UP001302602">
    <property type="component" value="Unassembled WGS sequence"/>
</dbReference>
<protein>
    <submittedName>
        <fullName evidence="2">Uncharacterized protein</fullName>
    </submittedName>
</protein>
<feature type="non-terminal residue" evidence="2">
    <location>
        <position position="394"/>
    </location>
</feature>
<evidence type="ECO:0000313" key="2">
    <source>
        <dbReference type="EMBL" id="KAK4125576.1"/>
    </source>
</evidence>
<dbReference type="GeneID" id="87824652"/>
<organism evidence="2 3">
    <name type="scientific">Parathielavia appendiculata</name>
    <dbReference type="NCBI Taxonomy" id="2587402"/>
    <lineage>
        <taxon>Eukaryota</taxon>
        <taxon>Fungi</taxon>
        <taxon>Dikarya</taxon>
        <taxon>Ascomycota</taxon>
        <taxon>Pezizomycotina</taxon>
        <taxon>Sordariomycetes</taxon>
        <taxon>Sordariomycetidae</taxon>
        <taxon>Sordariales</taxon>
        <taxon>Chaetomiaceae</taxon>
        <taxon>Parathielavia</taxon>
    </lineage>
</organism>
<name>A0AAN6U4A0_9PEZI</name>
<gene>
    <name evidence="2" type="ORF">N657DRAFT_549436</name>
</gene>
<accession>A0AAN6U4A0</accession>
<proteinExistence type="predicted"/>
<reference evidence="2" key="1">
    <citation type="journal article" date="2023" name="Mol. Phylogenet. Evol.">
        <title>Genome-scale phylogeny and comparative genomics of the fungal order Sordariales.</title>
        <authorList>
            <person name="Hensen N."/>
            <person name="Bonometti L."/>
            <person name="Westerberg I."/>
            <person name="Brannstrom I.O."/>
            <person name="Guillou S."/>
            <person name="Cros-Aarteil S."/>
            <person name="Calhoun S."/>
            <person name="Haridas S."/>
            <person name="Kuo A."/>
            <person name="Mondo S."/>
            <person name="Pangilinan J."/>
            <person name="Riley R."/>
            <person name="LaButti K."/>
            <person name="Andreopoulos B."/>
            <person name="Lipzen A."/>
            <person name="Chen C."/>
            <person name="Yan M."/>
            <person name="Daum C."/>
            <person name="Ng V."/>
            <person name="Clum A."/>
            <person name="Steindorff A."/>
            <person name="Ohm R.A."/>
            <person name="Martin F."/>
            <person name="Silar P."/>
            <person name="Natvig D.O."/>
            <person name="Lalanne C."/>
            <person name="Gautier V."/>
            <person name="Ament-Velasquez S.L."/>
            <person name="Kruys A."/>
            <person name="Hutchinson M.I."/>
            <person name="Powell A.J."/>
            <person name="Barry K."/>
            <person name="Miller A.N."/>
            <person name="Grigoriev I.V."/>
            <person name="Debuchy R."/>
            <person name="Gladieux P."/>
            <person name="Hiltunen Thoren M."/>
            <person name="Johannesson H."/>
        </authorList>
    </citation>
    <scope>NUCLEOTIDE SEQUENCE</scope>
    <source>
        <strain evidence="2">CBS 731.68</strain>
    </source>
</reference>
<feature type="region of interest" description="Disordered" evidence="1">
    <location>
        <begin position="52"/>
        <end position="87"/>
    </location>
</feature>
<keyword evidence="3" id="KW-1185">Reference proteome</keyword>
<sequence>MQKTRALSSLKALFPPIHQPLPLDKREAQRLLDGLKASFRAQLDAEYGWSTPRPAIPRSLTPPLTVAASSSAAPSPASQNHGSLRSTDRHVRAILNNPLFLPTESATATTGTISTLDAHKAIFEKAVSRGLMTVPRAHGFLMLIRSEVNKARAQKGSSKLPIADDLRPVGAAKLVMQWLRSSGQENGLAFLANVQFQRLLFQFMAAEGLDDVVFAWLERVVDPAEPKTLDQAAVFLRDLVGKKAQHHDLEPAYTALFRAKSIVTEKKWPLRVLGRAWRELSVQSTVYSDMHKPPPQQLFDAFVALGGAVQFGPWQRVDLAHLKLHHPTEPSSHLARELLSSEETFKSIGNSTSPQQSVTRAVGRFKQLCVDTIRHLIETNQPQEASRLWDMLRR</sequence>